<name>A0A514CP72_9BACT</name>
<reference evidence="1 2" key="1">
    <citation type="submission" date="2019-06" db="EMBL/GenBank/DDBJ databases">
        <title>Echinicola alkalisoli sp. nov. isolated from saline soil.</title>
        <authorList>
            <person name="Sun J.-Q."/>
            <person name="Xu L."/>
        </authorList>
    </citation>
    <scope>NUCLEOTIDE SEQUENCE [LARGE SCALE GENOMIC DNA]</scope>
    <source>
        <strain evidence="1 2">LN3S3</strain>
    </source>
</reference>
<dbReference type="EMBL" id="CP041253">
    <property type="protein sequence ID" value="QDH81609.1"/>
    <property type="molecule type" value="Genomic_DNA"/>
</dbReference>
<evidence type="ECO:0000313" key="1">
    <source>
        <dbReference type="EMBL" id="QDH81609.1"/>
    </source>
</evidence>
<dbReference type="InterPro" id="IPR022385">
    <property type="entry name" value="Rhs_assc_core"/>
</dbReference>
<keyword evidence="2" id="KW-1185">Reference proteome</keyword>
<organism evidence="1 2">
    <name type="scientific">Echinicola soli</name>
    <dbReference type="NCBI Taxonomy" id="2591634"/>
    <lineage>
        <taxon>Bacteria</taxon>
        <taxon>Pseudomonadati</taxon>
        <taxon>Bacteroidota</taxon>
        <taxon>Cytophagia</taxon>
        <taxon>Cytophagales</taxon>
        <taxon>Cyclobacteriaceae</taxon>
        <taxon>Echinicola</taxon>
    </lineage>
</organism>
<dbReference type="AlphaFoldDB" id="A0A514CP72"/>
<dbReference type="KEGG" id="echi:FKX85_16605"/>
<dbReference type="NCBIfam" id="TIGR03696">
    <property type="entry name" value="Rhs_assc_core"/>
    <property type="match status" value="1"/>
</dbReference>
<dbReference type="Proteomes" id="UP000316614">
    <property type="component" value="Chromosome"/>
</dbReference>
<proteinExistence type="predicted"/>
<protein>
    <submittedName>
        <fullName evidence="1">RHS repeat-associated core domain-containing protein</fullName>
    </submittedName>
</protein>
<gene>
    <name evidence="1" type="ORF">FKX85_16605</name>
</gene>
<dbReference type="InterPro" id="IPR050708">
    <property type="entry name" value="T6SS_VgrG/RHS"/>
</dbReference>
<evidence type="ECO:0000313" key="2">
    <source>
        <dbReference type="Proteomes" id="UP000316614"/>
    </source>
</evidence>
<sequence length="172" mass="19035">MEATADAPGFCYIYLSNDAAEGKEAFFDDFTVEVEESPLIQMTDYYPYGLVAENWVREIEDPTKELFQGKTLDSKTGWYDFHARQYDPALGRWFAVDPKSTEMPSVSPYGGMGNNPVAFTDPSGENPVLIGALIGLGTNGINNLINGDSFFQGGGKAALFWSHWRSIQCGHR</sequence>
<dbReference type="OrthoDB" id="667524at2"/>
<dbReference type="PANTHER" id="PTHR32305">
    <property type="match status" value="1"/>
</dbReference>
<accession>A0A514CP72</accession>
<dbReference type="PANTHER" id="PTHR32305:SF15">
    <property type="entry name" value="PROTEIN RHSA-RELATED"/>
    <property type="match status" value="1"/>
</dbReference>
<dbReference type="Gene3D" id="2.180.10.10">
    <property type="entry name" value="RHS repeat-associated core"/>
    <property type="match status" value="1"/>
</dbReference>